<protein>
    <submittedName>
        <fullName evidence="2">Uncharacterized protein</fullName>
    </submittedName>
</protein>
<keyword evidence="1" id="KW-0472">Membrane</keyword>
<organism evidence="2 3">
    <name type="scientific">Thermus tengchongensis</name>
    <dbReference type="NCBI Taxonomy" id="1214928"/>
    <lineage>
        <taxon>Bacteria</taxon>
        <taxon>Thermotogati</taxon>
        <taxon>Deinococcota</taxon>
        <taxon>Deinococci</taxon>
        <taxon>Thermales</taxon>
        <taxon>Thermaceae</taxon>
        <taxon>Thermus</taxon>
    </lineage>
</organism>
<evidence type="ECO:0000256" key="1">
    <source>
        <dbReference type="SAM" id="Phobius"/>
    </source>
</evidence>
<dbReference type="AlphaFoldDB" id="A0A4Y9F8E5"/>
<evidence type="ECO:0000313" key="2">
    <source>
        <dbReference type="EMBL" id="TFU25444.1"/>
    </source>
</evidence>
<comment type="caution">
    <text evidence="2">The sequence shown here is derived from an EMBL/GenBank/DDBJ whole genome shotgun (WGS) entry which is preliminary data.</text>
</comment>
<proteinExistence type="predicted"/>
<name>A0A4Y9F8E5_9DEIN</name>
<evidence type="ECO:0000313" key="3">
    <source>
        <dbReference type="Proteomes" id="UP000297668"/>
    </source>
</evidence>
<keyword evidence="1" id="KW-0812">Transmembrane</keyword>
<reference evidence="2 3" key="1">
    <citation type="submission" date="2019-03" db="EMBL/GenBank/DDBJ databases">
        <title>Thermus tengchongensis species for the arsenic transformation mechanism.</title>
        <authorList>
            <person name="Yuan G.C."/>
        </authorList>
    </citation>
    <scope>NUCLEOTIDE SEQUENCE [LARGE SCALE GENOMIC DNA]</scope>
    <source>
        <strain evidence="2 3">15W</strain>
    </source>
</reference>
<sequence>MPVQEPDPQGPAALVVAAILAMLAHISRMLMRGWPGFIRFAAGVLGAGVSGVVFGAAIIATSTTPVPSELIWAAGGAVGWIGGDLLESIARWIMRKLGLDERKKEE</sequence>
<feature type="transmembrane region" description="Helical" evidence="1">
    <location>
        <begin position="71"/>
        <end position="94"/>
    </location>
</feature>
<feature type="transmembrane region" description="Helical" evidence="1">
    <location>
        <begin position="37"/>
        <end position="59"/>
    </location>
</feature>
<keyword evidence="1" id="KW-1133">Transmembrane helix</keyword>
<dbReference type="Proteomes" id="UP000297668">
    <property type="component" value="Unassembled WGS sequence"/>
</dbReference>
<accession>A0A4Y9F8E5</accession>
<dbReference type="RefSeq" id="WP_135260863.1">
    <property type="nucleotide sequence ID" value="NZ_SJZF01000022.1"/>
</dbReference>
<gene>
    <name evidence="2" type="ORF">E0687_10995</name>
</gene>
<dbReference type="EMBL" id="SJZF01000022">
    <property type="protein sequence ID" value="TFU25444.1"/>
    <property type="molecule type" value="Genomic_DNA"/>
</dbReference>
<feature type="transmembrane region" description="Helical" evidence="1">
    <location>
        <begin position="12"/>
        <end position="30"/>
    </location>
</feature>